<comment type="caution">
    <text evidence="1">The sequence shown here is derived from an EMBL/GenBank/DDBJ whole genome shotgun (WGS) entry which is preliminary data.</text>
</comment>
<keyword evidence="2" id="KW-1185">Reference proteome</keyword>
<accession>A0A066TT17</accession>
<dbReference type="EMBL" id="JMQI01000066">
    <property type="protein sequence ID" value="KDN18015.1"/>
    <property type="molecule type" value="Genomic_DNA"/>
</dbReference>
<proteinExistence type="predicted"/>
<protein>
    <submittedName>
        <fullName evidence="1">Uncharacterized protein</fullName>
    </submittedName>
</protein>
<dbReference type="OrthoDB" id="5504890at2"/>
<dbReference type="RefSeq" id="WP_043786717.1">
    <property type="nucleotide sequence ID" value="NZ_JMQI01000066.1"/>
</dbReference>
<dbReference type="Proteomes" id="UP000027345">
    <property type="component" value="Unassembled WGS sequence"/>
</dbReference>
<dbReference type="AlphaFoldDB" id="A0A066TT17"/>
<evidence type="ECO:0000313" key="2">
    <source>
        <dbReference type="Proteomes" id="UP000027345"/>
    </source>
</evidence>
<organism evidence="1 2">
    <name type="scientific">Amycolatopsis rifamycinica</name>
    <dbReference type="NCBI Taxonomy" id="287986"/>
    <lineage>
        <taxon>Bacteria</taxon>
        <taxon>Bacillati</taxon>
        <taxon>Actinomycetota</taxon>
        <taxon>Actinomycetes</taxon>
        <taxon>Pseudonocardiales</taxon>
        <taxon>Pseudonocardiaceae</taxon>
        <taxon>Amycolatopsis</taxon>
    </lineage>
</organism>
<gene>
    <name evidence="1" type="ORF">DV20_32245</name>
</gene>
<name>A0A066TT17_9PSEU</name>
<dbReference type="STRING" id="287986.DV20_32245"/>
<evidence type="ECO:0000313" key="1">
    <source>
        <dbReference type="EMBL" id="KDN18015.1"/>
    </source>
</evidence>
<reference evidence="1 2" key="1">
    <citation type="submission" date="2014-05" db="EMBL/GenBank/DDBJ databases">
        <title>Draft genome sequence of Amycolatopsis rifamycinica DSM 46095.</title>
        <authorList>
            <person name="Lal R."/>
            <person name="Saxena A."/>
            <person name="Kumari R."/>
            <person name="Mukherjee U."/>
            <person name="Singh P."/>
            <person name="Sangwan N."/>
            <person name="Mahato N.K."/>
        </authorList>
    </citation>
    <scope>NUCLEOTIDE SEQUENCE [LARGE SCALE GENOMIC DNA]</scope>
    <source>
        <strain evidence="1 2">DSM 46095</strain>
    </source>
</reference>
<dbReference type="eggNOG" id="COG3427">
    <property type="taxonomic scope" value="Bacteria"/>
</dbReference>
<sequence>MSYLAIYLRDQLALGVTWRELARRARDHNRGSDLGRTLGEVADAIAEDVRTFEGIMRRLEVRPNPVKVAAAVVAERVARLKLNGKLTGFSPLSRFLELEVLVMGIDGKKTLWHTLGQVAGLQERFPDIDFQALIARADAQRDALEPFRRSTGAEAFASRRR</sequence>